<name>A0A9P9EIT9_9PLEO</name>
<protein>
    <recommendedName>
        <fullName evidence="4">DUF7732 domain-containing protein</fullName>
    </recommendedName>
</protein>
<organism evidence="5 6">
    <name type="scientific">Dendryphion nanum</name>
    <dbReference type="NCBI Taxonomy" id="256645"/>
    <lineage>
        <taxon>Eukaryota</taxon>
        <taxon>Fungi</taxon>
        <taxon>Dikarya</taxon>
        <taxon>Ascomycota</taxon>
        <taxon>Pezizomycotina</taxon>
        <taxon>Dothideomycetes</taxon>
        <taxon>Pleosporomycetidae</taxon>
        <taxon>Pleosporales</taxon>
        <taxon>Torulaceae</taxon>
        <taxon>Dendryphion</taxon>
    </lineage>
</organism>
<comment type="caution">
    <text evidence="5">The sequence shown here is derived from an EMBL/GenBank/DDBJ whole genome shotgun (WGS) entry which is preliminary data.</text>
</comment>
<keyword evidence="2" id="KW-0472">Membrane</keyword>
<evidence type="ECO:0000256" key="2">
    <source>
        <dbReference type="SAM" id="Phobius"/>
    </source>
</evidence>
<sequence>MKLSSFLAYALAATSTINAASLPEQENALSILARNGASGSSSPRSENILHPSNNLAKRKGGGGGGGKGGGGSGGGGKSSGGGGGSSGRTSPSSNTGGSTRAGSGPPRAFGGGYYGGGATTPYASGSKTPKGLIAGALIAPAALLLVFPGLWLYSVYPYYLNNYRFYNETYRNATQQGLNQTLPVLCLCEDQHSCGCDQNDDQQYLNALVGNGSYDALNKTVVNVADVNGTATLVLNGTLPNGTTAPGGVDDAGINLRVGKWMGYWVMVVIVLSTVTLL</sequence>
<dbReference type="OrthoDB" id="5425547at2759"/>
<feature type="chain" id="PRO_5040268415" description="DUF7732 domain-containing protein" evidence="3">
    <location>
        <begin position="20"/>
        <end position="278"/>
    </location>
</feature>
<accession>A0A9P9EIT9</accession>
<proteinExistence type="predicted"/>
<dbReference type="Pfam" id="PF24866">
    <property type="entry name" value="DUF7732"/>
    <property type="match status" value="1"/>
</dbReference>
<keyword evidence="2" id="KW-1133">Transmembrane helix</keyword>
<reference evidence="5" key="1">
    <citation type="journal article" date="2021" name="Nat. Commun.">
        <title>Genetic determinants of endophytism in the Arabidopsis root mycobiome.</title>
        <authorList>
            <person name="Mesny F."/>
            <person name="Miyauchi S."/>
            <person name="Thiergart T."/>
            <person name="Pickel B."/>
            <person name="Atanasova L."/>
            <person name="Karlsson M."/>
            <person name="Huettel B."/>
            <person name="Barry K.W."/>
            <person name="Haridas S."/>
            <person name="Chen C."/>
            <person name="Bauer D."/>
            <person name="Andreopoulos W."/>
            <person name="Pangilinan J."/>
            <person name="LaButti K."/>
            <person name="Riley R."/>
            <person name="Lipzen A."/>
            <person name="Clum A."/>
            <person name="Drula E."/>
            <person name="Henrissat B."/>
            <person name="Kohler A."/>
            <person name="Grigoriev I.V."/>
            <person name="Martin F.M."/>
            <person name="Hacquard S."/>
        </authorList>
    </citation>
    <scope>NUCLEOTIDE SEQUENCE</scope>
    <source>
        <strain evidence="5">MPI-CAGE-CH-0243</strain>
    </source>
</reference>
<keyword evidence="2" id="KW-0812">Transmembrane</keyword>
<dbReference type="Proteomes" id="UP000700596">
    <property type="component" value="Unassembled WGS sequence"/>
</dbReference>
<feature type="signal peptide" evidence="3">
    <location>
        <begin position="1"/>
        <end position="19"/>
    </location>
</feature>
<dbReference type="AlphaFoldDB" id="A0A9P9EIT9"/>
<evidence type="ECO:0000256" key="3">
    <source>
        <dbReference type="SAM" id="SignalP"/>
    </source>
</evidence>
<evidence type="ECO:0000259" key="4">
    <source>
        <dbReference type="Pfam" id="PF24866"/>
    </source>
</evidence>
<evidence type="ECO:0000313" key="5">
    <source>
        <dbReference type="EMBL" id="KAH7138640.1"/>
    </source>
</evidence>
<feature type="domain" description="DUF7732" evidence="4">
    <location>
        <begin position="113"/>
        <end position="243"/>
    </location>
</feature>
<dbReference type="EMBL" id="JAGMWT010000001">
    <property type="protein sequence ID" value="KAH7138640.1"/>
    <property type="molecule type" value="Genomic_DNA"/>
</dbReference>
<feature type="region of interest" description="Disordered" evidence="1">
    <location>
        <begin position="35"/>
        <end position="108"/>
    </location>
</feature>
<gene>
    <name evidence="5" type="ORF">B0J11DRAFT_21666</name>
</gene>
<dbReference type="PANTHER" id="PTHR42091:SF1">
    <property type="entry name" value="CONSERVED GLYCINE-RICH PROTEIN (AFU_ORTHOLOGUE AFUA_7G02440)"/>
    <property type="match status" value="1"/>
</dbReference>
<keyword evidence="3" id="KW-0732">Signal</keyword>
<feature type="compositionally biased region" description="Low complexity" evidence="1">
    <location>
        <begin position="87"/>
        <end position="108"/>
    </location>
</feature>
<evidence type="ECO:0000313" key="6">
    <source>
        <dbReference type="Proteomes" id="UP000700596"/>
    </source>
</evidence>
<dbReference type="PANTHER" id="PTHR42091">
    <property type="entry name" value="CONSERVED GLYCINE-RICH PROTEIN (AFU_ORTHOLOGUE AFUA_7G02440)"/>
    <property type="match status" value="1"/>
</dbReference>
<evidence type="ECO:0000256" key="1">
    <source>
        <dbReference type="SAM" id="MobiDB-lite"/>
    </source>
</evidence>
<keyword evidence="6" id="KW-1185">Reference proteome</keyword>
<feature type="transmembrane region" description="Helical" evidence="2">
    <location>
        <begin position="132"/>
        <end position="156"/>
    </location>
</feature>
<feature type="compositionally biased region" description="Gly residues" evidence="1">
    <location>
        <begin position="61"/>
        <end position="86"/>
    </location>
</feature>
<dbReference type="InterPro" id="IPR056634">
    <property type="entry name" value="DUF7732"/>
</dbReference>
<feature type="compositionally biased region" description="Polar residues" evidence="1">
    <location>
        <begin position="37"/>
        <end position="55"/>
    </location>
</feature>